<dbReference type="CDD" id="cd00590">
    <property type="entry name" value="RRM_SF"/>
    <property type="match status" value="1"/>
</dbReference>
<evidence type="ECO:0000313" key="3">
    <source>
        <dbReference type="Proteomes" id="UP000515908"/>
    </source>
</evidence>
<dbReference type="GO" id="GO:0003676">
    <property type="term" value="F:nucleic acid binding"/>
    <property type="evidence" value="ECO:0007669"/>
    <property type="project" value="InterPro"/>
</dbReference>
<evidence type="ECO:0008006" key="4">
    <source>
        <dbReference type="Google" id="ProtNLM"/>
    </source>
</evidence>
<name>A0A7G2C856_9TRYP</name>
<feature type="region of interest" description="Disordered" evidence="1">
    <location>
        <begin position="24"/>
        <end position="56"/>
    </location>
</feature>
<dbReference type="InterPro" id="IPR035979">
    <property type="entry name" value="RBD_domain_sf"/>
</dbReference>
<dbReference type="Gene3D" id="3.30.70.330">
    <property type="match status" value="1"/>
</dbReference>
<dbReference type="InterPro" id="IPR012677">
    <property type="entry name" value="Nucleotide-bd_a/b_plait_sf"/>
</dbReference>
<dbReference type="OrthoDB" id="15688at2759"/>
<dbReference type="VEuPathDB" id="TriTrypDB:ADEAN_000344600"/>
<protein>
    <recommendedName>
        <fullName evidence="4">RNA recognition motif. (A.k.a. RRM, RBD, or RNP domain)</fullName>
    </recommendedName>
</protein>
<evidence type="ECO:0000256" key="1">
    <source>
        <dbReference type="SAM" id="MobiDB-lite"/>
    </source>
</evidence>
<dbReference type="Proteomes" id="UP000515908">
    <property type="component" value="Chromosome 06"/>
</dbReference>
<organism evidence="2 3">
    <name type="scientific">Angomonas deanei</name>
    <dbReference type="NCBI Taxonomy" id="59799"/>
    <lineage>
        <taxon>Eukaryota</taxon>
        <taxon>Discoba</taxon>
        <taxon>Euglenozoa</taxon>
        <taxon>Kinetoplastea</taxon>
        <taxon>Metakinetoplastina</taxon>
        <taxon>Trypanosomatida</taxon>
        <taxon>Trypanosomatidae</taxon>
        <taxon>Strigomonadinae</taxon>
        <taxon>Angomonas</taxon>
    </lineage>
</organism>
<reference evidence="2 3" key="1">
    <citation type="submission" date="2020-08" db="EMBL/GenBank/DDBJ databases">
        <authorList>
            <person name="Newling K."/>
            <person name="Davey J."/>
            <person name="Forrester S."/>
        </authorList>
    </citation>
    <scope>NUCLEOTIDE SEQUENCE [LARGE SCALE GENOMIC DNA]</scope>
    <source>
        <strain evidence="3">Crithidia deanei Carvalho (ATCC PRA-265)</strain>
    </source>
</reference>
<sequence>MLAVCTTVFIADVRKAIPVKEIKGEKGKKRARSGSDGSSSSDDDSSTDSDEDDEGFVPDLLIDGFPYHIRENQIMLFASRCGTPVMIRMSVDDRSGAFTGAVLVRMSSLEETLKLSEKVHDSVFQGHKLVCGVLNQSMELVSLKDGDEVLVPAPQDFYADGGVRVLTHERLWV</sequence>
<dbReference type="AlphaFoldDB" id="A0A7G2C856"/>
<proteinExistence type="predicted"/>
<dbReference type="SUPFAM" id="SSF54928">
    <property type="entry name" value="RNA-binding domain, RBD"/>
    <property type="match status" value="1"/>
</dbReference>
<gene>
    <name evidence="2" type="ORF">ADEAN_000344600</name>
</gene>
<keyword evidence="3" id="KW-1185">Reference proteome</keyword>
<evidence type="ECO:0000313" key="2">
    <source>
        <dbReference type="EMBL" id="CAD2215988.1"/>
    </source>
</evidence>
<dbReference type="EMBL" id="LR877150">
    <property type="protein sequence ID" value="CAD2215988.1"/>
    <property type="molecule type" value="Genomic_DNA"/>
</dbReference>
<accession>A0A7G2C856</accession>
<feature type="compositionally biased region" description="Acidic residues" evidence="1">
    <location>
        <begin position="41"/>
        <end position="56"/>
    </location>
</feature>